<accession>A0A0R2DQ58</accession>
<dbReference type="Pfam" id="PF00075">
    <property type="entry name" value="RNase_H"/>
    <property type="match status" value="1"/>
</dbReference>
<dbReference type="STRING" id="1423806.FD15_GL001404"/>
<dbReference type="RefSeq" id="WP_235807632.1">
    <property type="nucleotide sequence ID" value="NZ_AYZF01000013.1"/>
</dbReference>
<keyword evidence="3" id="KW-1185">Reference proteome</keyword>
<reference evidence="2 3" key="1">
    <citation type="journal article" date="2015" name="Genome Announc.">
        <title>Expanding the biotechnology potential of lactobacilli through comparative genomics of 213 strains and associated genera.</title>
        <authorList>
            <person name="Sun Z."/>
            <person name="Harris H.M."/>
            <person name="McCann A."/>
            <person name="Guo C."/>
            <person name="Argimon S."/>
            <person name="Zhang W."/>
            <person name="Yang X."/>
            <person name="Jeffery I.B."/>
            <person name="Cooney J.C."/>
            <person name="Kagawa T.F."/>
            <person name="Liu W."/>
            <person name="Song Y."/>
            <person name="Salvetti E."/>
            <person name="Wrobel A."/>
            <person name="Rasinkangas P."/>
            <person name="Parkhill J."/>
            <person name="Rea M.C."/>
            <person name="O'Sullivan O."/>
            <person name="Ritari J."/>
            <person name="Douillard F.P."/>
            <person name="Paul Ross R."/>
            <person name="Yang R."/>
            <person name="Briner A.E."/>
            <person name="Felis G.E."/>
            <person name="de Vos W.M."/>
            <person name="Barrangou R."/>
            <person name="Klaenhammer T.R."/>
            <person name="Caufield P.W."/>
            <person name="Cui Y."/>
            <person name="Zhang H."/>
            <person name="O'Toole P.W."/>
        </authorList>
    </citation>
    <scope>NUCLEOTIDE SEQUENCE [LARGE SCALE GENOMIC DNA]</scope>
    <source>
        <strain evidence="2 3">DSM 21376</strain>
    </source>
</reference>
<proteinExistence type="predicted"/>
<dbReference type="PROSITE" id="PS50879">
    <property type="entry name" value="RNASE_H_1"/>
    <property type="match status" value="1"/>
</dbReference>
<gene>
    <name evidence="2" type="ORF">FD15_GL001404</name>
</gene>
<dbReference type="PATRIC" id="fig|1423806.3.peg.1424"/>
<dbReference type="CDD" id="cd09279">
    <property type="entry name" value="RNase_HI_like"/>
    <property type="match status" value="1"/>
</dbReference>
<dbReference type="AlphaFoldDB" id="A0A0R2DQ58"/>
<dbReference type="InterPro" id="IPR012337">
    <property type="entry name" value="RNaseH-like_sf"/>
</dbReference>
<evidence type="ECO:0000313" key="3">
    <source>
        <dbReference type="Proteomes" id="UP000050961"/>
    </source>
</evidence>
<protein>
    <recommendedName>
        <fullName evidence="1">RNase H type-1 domain-containing protein</fullName>
    </recommendedName>
</protein>
<feature type="domain" description="RNase H type-1" evidence="1">
    <location>
        <begin position="1"/>
        <end position="129"/>
    </location>
</feature>
<evidence type="ECO:0000259" key="1">
    <source>
        <dbReference type="PROSITE" id="PS50879"/>
    </source>
</evidence>
<name>A0A0R2DQ58_9LACO</name>
<dbReference type="SUPFAM" id="SSF53098">
    <property type="entry name" value="Ribonuclease H-like"/>
    <property type="match status" value="1"/>
</dbReference>
<dbReference type="EMBL" id="AYZF01000013">
    <property type="protein sequence ID" value="KRN06208.1"/>
    <property type="molecule type" value="Genomic_DNA"/>
</dbReference>
<evidence type="ECO:0000313" key="2">
    <source>
        <dbReference type="EMBL" id="KRN06208.1"/>
    </source>
</evidence>
<dbReference type="GO" id="GO:0003676">
    <property type="term" value="F:nucleic acid binding"/>
    <property type="evidence" value="ECO:0007669"/>
    <property type="project" value="InterPro"/>
</dbReference>
<dbReference type="Gene3D" id="3.30.420.10">
    <property type="entry name" value="Ribonuclease H-like superfamily/Ribonuclease H"/>
    <property type="match status" value="1"/>
</dbReference>
<dbReference type="InterPro" id="IPR036397">
    <property type="entry name" value="RNaseH_sf"/>
</dbReference>
<dbReference type="InterPro" id="IPR002156">
    <property type="entry name" value="RNaseH_domain"/>
</dbReference>
<dbReference type="eggNOG" id="COG0328">
    <property type="taxonomic scope" value="Bacteria"/>
</dbReference>
<organism evidence="2 3">
    <name type="scientific">Liquorilactobacillus sucicola DSM 21376 = JCM 15457</name>
    <dbReference type="NCBI Taxonomy" id="1423806"/>
    <lineage>
        <taxon>Bacteria</taxon>
        <taxon>Bacillati</taxon>
        <taxon>Bacillota</taxon>
        <taxon>Bacilli</taxon>
        <taxon>Lactobacillales</taxon>
        <taxon>Lactobacillaceae</taxon>
        <taxon>Liquorilactobacillus</taxon>
    </lineage>
</organism>
<comment type="caution">
    <text evidence="2">The sequence shown here is derived from an EMBL/GenBank/DDBJ whole genome shotgun (WGS) entry which is preliminary data.</text>
</comment>
<sequence length="134" mass="14780">MILTIKLYTDAATKGNPGPSAAGVLIVAESGQQQLYYKLPLASNHRAEFLAAIKGFEAVIKYYDTTETILFHSDSKIVISSIEKNYSKSYPDELALLADLQNQCTLVVNRWIPEKSNKGAHSLAIQGLHHFFPA</sequence>
<dbReference type="GO" id="GO:0004523">
    <property type="term" value="F:RNA-DNA hybrid ribonuclease activity"/>
    <property type="evidence" value="ECO:0007669"/>
    <property type="project" value="InterPro"/>
</dbReference>
<dbReference type="Proteomes" id="UP000050961">
    <property type="component" value="Unassembled WGS sequence"/>
</dbReference>